<feature type="signal peptide" evidence="1">
    <location>
        <begin position="1"/>
        <end position="20"/>
    </location>
</feature>
<dbReference type="PANTHER" id="PTHR43798:SF5">
    <property type="entry name" value="MONOACYLGLYCEROL LIPASE ABHD6"/>
    <property type="match status" value="1"/>
</dbReference>
<keyword evidence="4" id="KW-1185">Reference proteome</keyword>
<dbReference type="RefSeq" id="WP_263545341.1">
    <property type="nucleotide sequence ID" value="NZ_JAOVZO020000017.1"/>
</dbReference>
<name>A0A9X4BGQ5_9GAMM</name>
<dbReference type="GO" id="GO:0046464">
    <property type="term" value="P:acylglycerol catabolic process"/>
    <property type="evidence" value="ECO:0007669"/>
    <property type="project" value="TreeGrafter"/>
</dbReference>
<dbReference type="PANTHER" id="PTHR43798">
    <property type="entry name" value="MONOACYLGLYCEROL LIPASE"/>
    <property type="match status" value="1"/>
</dbReference>
<protein>
    <submittedName>
        <fullName evidence="3">Alpha/beta hydrolase</fullName>
    </submittedName>
</protein>
<dbReference type="Gene3D" id="3.40.50.1820">
    <property type="entry name" value="alpha/beta hydrolase"/>
    <property type="match status" value="1"/>
</dbReference>
<sequence>MKFSLFAALLFAVVALPAVAKETAATAKTRYVQVNDDRIAYRSIGSGPPLVLTTRMRGTIDTWDPRFLDALAQRRRVITVDYPGVGHSAGALPDDVGKAAAFVDDFATAIKLDRYAILGWSWGGLVAQALLLDKPERITHAVLVATNPPGPVEYPIKQVFIERAIKPVNDLADEEVLFFEPTSDASRAAAAASRARIYARPGVDEKIPSTPQLFQTYFKAGEAFRADAPGRRDKLVQTRLPILVVCGDNDPSTVGQNWFALIGRMRNAQFVYFSETGHGPQHQYPDLSADYILDFLERMPPAR</sequence>
<evidence type="ECO:0000256" key="1">
    <source>
        <dbReference type="SAM" id="SignalP"/>
    </source>
</evidence>
<dbReference type="EMBL" id="JAOVZO020000017">
    <property type="protein sequence ID" value="MDC8013125.1"/>
    <property type="molecule type" value="Genomic_DNA"/>
</dbReference>
<comment type="caution">
    <text evidence="3">The sequence shown here is derived from an EMBL/GenBank/DDBJ whole genome shotgun (WGS) entry which is preliminary data.</text>
</comment>
<keyword evidence="1" id="KW-0732">Signal</keyword>
<reference evidence="3" key="1">
    <citation type="submission" date="2023-02" db="EMBL/GenBank/DDBJ databases">
        <title>Tahibacter soli sp. nov. isolated from soil.</title>
        <authorList>
            <person name="Baek J.H."/>
            <person name="Lee J.K."/>
            <person name="Choi D.G."/>
            <person name="Jeon C.O."/>
        </authorList>
    </citation>
    <scope>NUCLEOTIDE SEQUENCE</scope>
    <source>
        <strain evidence="3">BL</strain>
    </source>
</reference>
<feature type="chain" id="PRO_5040727106" evidence="1">
    <location>
        <begin position="21"/>
        <end position="303"/>
    </location>
</feature>
<dbReference type="PRINTS" id="PR00111">
    <property type="entry name" value="ABHYDROLASE"/>
</dbReference>
<gene>
    <name evidence="3" type="ORF">OD750_011290</name>
</gene>
<evidence type="ECO:0000313" key="3">
    <source>
        <dbReference type="EMBL" id="MDC8013125.1"/>
    </source>
</evidence>
<dbReference type="Pfam" id="PF00561">
    <property type="entry name" value="Abhydrolase_1"/>
    <property type="match status" value="1"/>
</dbReference>
<dbReference type="GO" id="GO:0016020">
    <property type="term" value="C:membrane"/>
    <property type="evidence" value="ECO:0007669"/>
    <property type="project" value="TreeGrafter"/>
</dbReference>
<dbReference type="GO" id="GO:0047372">
    <property type="term" value="F:monoacylglycerol lipase activity"/>
    <property type="evidence" value="ECO:0007669"/>
    <property type="project" value="TreeGrafter"/>
</dbReference>
<keyword evidence="3" id="KW-0378">Hydrolase</keyword>
<feature type="domain" description="AB hydrolase-1" evidence="2">
    <location>
        <begin position="59"/>
        <end position="282"/>
    </location>
</feature>
<organism evidence="3 4">
    <name type="scientific">Tahibacter soli</name>
    <dbReference type="NCBI Taxonomy" id="2983605"/>
    <lineage>
        <taxon>Bacteria</taxon>
        <taxon>Pseudomonadati</taxon>
        <taxon>Pseudomonadota</taxon>
        <taxon>Gammaproteobacteria</taxon>
        <taxon>Lysobacterales</taxon>
        <taxon>Rhodanobacteraceae</taxon>
        <taxon>Tahibacter</taxon>
    </lineage>
</organism>
<evidence type="ECO:0000259" key="2">
    <source>
        <dbReference type="Pfam" id="PF00561"/>
    </source>
</evidence>
<dbReference type="Proteomes" id="UP001139971">
    <property type="component" value="Unassembled WGS sequence"/>
</dbReference>
<dbReference type="AlphaFoldDB" id="A0A9X4BGQ5"/>
<proteinExistence type="predicted"/>
<evidence type="ECO:0000313" key="4">
    <source>
        <dbReference type="Proteomes" id="UP001139971"/>
    </source>
</evidence>
<dbReference type="InterPro" id="IPR029058">
    <property type="entry name" value="AB_hydrolase_fold"/>
</dbReference>
<dbReference type="SUPFAM" id="SSF53474">
    <property type="entry name" value="alpha/beta-Hydrolases"/>
    <property type="match status" value="1"/>
</dbReference>
<dbReference type="InterPro" id="IPR050266">
    <property type="entry name" value="AB_hydrolase_sf"/>
</dbReference>
<accession>A0A9X4BGQ5</accession>
<dbReference type="InterPro" id="IPR000073">
    <property type="entry name" value="AB_hydrolase_1"/>
</dbReference>